<dbReference type="Proteomes" id="UP001381693">
    <property type="component" value="Unassembled WGS sequence"/>
</dbReference>
<dbReference type="InterPro" id="IPR022365">
    <property type="entry name" value="Clathrin_H-chain_propeller_rpt"/>
</dbReference>
<evidence type="ECO:0000256" key="6">
    <source>
        <dbReference type="ARBA" id="ARBA00023176"/>
    </source>
</evidence>
<dbReference type="InterPro" id="IPR055358">
    <property type="entry name" value="CHCR"/>
</dbReference>
<dbReference type="PANTHER" id="PTHR10292:SF1">
    <property type="entry name" value="CLATHRIN HEAVY CHAIN"/>
    <property type="match status" value="1"/>
</dbReference>
<accession>A0AAN8X9W1</accession>
<keyword evidence="11" id="KW-1185">Reference proteome</keyword>
<dbReference type="GO" id="GO:0032051">
    <property type="term" value="F:clathrin light chain binding"/>
    <property type="evidence" value="ECO:0007669"/>
    <property type="project" value="InterPro"/>
</dbReference>
<dbReference type="PANTHER" id="PTHR10292">
    <property type="entry name" value="CLATHRIN HEAVY CHAIN RELATED"/>
    <property type="match status" value="1"/>
</dbReference>
<dbReference type="Gene3D" id="2.130.10.110">
    <property type="entry name" value="Clathrin heavy-chain terminal domain"/>
    <property type="match status" value="1"/>
</dbReference>
<dbReference type="Pfam" id="PF00637">
    <property type="entry name" value="Clathrin"/>
    <property type="match status" value="3"/>
</dbReference>
<dbReference type="GO" id="GO:0005938">
    <property type="term" value="C:cell cortex"/>
    <property type="evidence" value="ECO:0007669"/>
    <property type="project" value="TreeGrafter"/>
</dbReference>
<dbReference type="FunFam" id="1.25.40.10:FF:000095">
    <property type="entry name" value="Clathrin heavy chain"/>
    <property type="match status" value="1"/>
</dbReference>
<evidence type="ECO:0000256" key="3">
    <source>
        <dbReference type="ARBA" id="ARBA00009535"/>
    </source>
</evidence>
<dbReference type="GO" id="GO:0006898">
    <property type="term" value="P:receptor-mediated endocytosis"/>
    <property type="evidence" value="ECO:0007669"/>
    <property type="project" value="TreeGrafter"/>
</dbReference>
<evidence type="ECO:0000256" key="4">
    <source>
        <dbReference type="ARBA" id="ARBA00022737"/>
    </source>
</evidence>
<reference evidence="10 11" key="1">
    <citation type="submission" date="2023-11" db="EMBL/GenBank/DDBJ databases">
        <title>Halocaridina rubra genome assembly.</title>
        <authorList>
            <person name="Smith C."/>
        </authorList>
    </citation>
    <scope>NUCLEOTIDE SEQUENCE [LARGE SCALE GENOMIC DNA]</scope>
    <source>
        <strain evidence="10">EP-1</strain>
        <tissue evidence="10">Whole</tissue>
    </source>
</reference>
<dbReference type="Pfam" id="PF09268">
    <property type="entry name" value="Clathrin-link"/>
    <property type="match status" value="1"/>
</dbReference>
<feature type="domain" description="Clathrin heavy chain linker core motif" evidence="9">
    <location>
        <begin position="331"/>
        <end position="354"/>
    </location>
</feature>
<dbReference type="GO" id="GO:0030132">
    <property type="term" value="C:clathrin coat of coated pit"/>
    <property type="evidence" value="ECO:0007669"/>
    <property type="project" value="InterPro"/>
</dbReference>
<dbReference type="InterPro" id="IPR011990">
    <property type="entry name" value="TPR-like_helical_dom_sf"/>
</dbReference>
<name>A0AAN8X9W1_HALRR</name>
<gene>
    <name evidence="10" type="ORF">SK128_000268</name>
</gene>
<dbReference type="InterPro" id="IPR016024">
    <property type="entry name" value="ARM-type_fold"/>
</dbReference>
<keyword evidence="4" id="KW-0677">Repeat</keyword>
<dbReference type="PIRSF" id="PIRSF002290">
    <property type="entry name" value="Clathrin_H_chain"/>
    <property type="match status" value="1"/>
</dbReference>
<protein>
    <recommendedName>
        <fullName evidence="9">Clathrin heavy chain linker core motif domain-containing protein</fullName>
    </recommendedName>
</protein>
<keyword evidence="5" id="KW-0472">Membrane</keyword>
<feature type="repeat" description="CHCR" evidence="8">
    <location>
        <begin position="833"/>
        <end position="905"/>
    </location>
</feature>
<dbReference type="GO" id="GO:0006886">
    <property type="term" value="P:intracellular protein transport"/>
    <property type="evidence" value="ECO:0007669"/>
    <property type="project" value="UniProtKB-UniRule"/>
</dbReference>
<dbReference type="InterPro" id="IPR016025">
    <property type="entry name" value="Clathrin_H-chain_N"/>
</dbReference>
<dbReference type="InterPro" id="IPR016341">
    <property type="entry name" value="Clathrin_heavy_chain"/>
</dbReference>
<dbReference type="InterPro" id="IPR015348">
    <property type="entry name" value="Clathrin_H-chain_linker_core"/>
</dbReference>
<feature type="repeat" description="CHCR" evidence="8">
    <location>
        <begin position="537"/>
        <end position="683"/>
    </location>
</feature>
<dbReference type="Gene3D" id="1.25.40.10">
    <property type="entry name" value="Tetratricopeptide repeat domain"/>
    <property type="match status" value="2"/>
</dbReference>
<comment type="similarity">
    <text evidence="3">Belongs to the clathrin heavy chain family.</text>
</comment>
<comment type="caution">
    <text evidence="10">The sequence shown here is derived from an EMBL/GenBank/DDBJ whole genome shotgun (WGS) entry which is preliminary data.</text>
</comment>
<dbReference type="SMART" id="SM00299">
    <property type="entry name" value="CLH"/>
    <property type="match status" value="2"/>
</dbReference>
<dbReference type="SUPFAM" id="SSF48371">
    <property type="entry name" value="ARM repeat"/>
    <property type="match status" value="3"/>
</dbReference>
<evidence type="ECO:0000256" key="7">
    <source>
        <dbReference type="ARBA" id="ARBA00023329"/>
    </source>
</evidence>
<dbReference type="FunFam" id="1.25.40.10:FF:000007">
    <property type="entry name" value="Clathrin heavy chain"/>
    <property type="match status" value="1"/>
</dbReference>
<evidence type="ECO:0000256" key="5">
    <source>
        <dbReference type="ARBA" id="ARBA00023136"/>
    </source>
</evidence>
<evidence type="ECO:0000256" key="2">
    <source>
        <dbReference type="ARBA" id="ARBA00004277"/>
    </source>
</evidence>
<evidence type="ECO:0000313" key="11">
    <source>
        <dbReference type="Proteomes" id="UP001381693"/>
    </source>
</evidence>
<dbReference type="GO" id="GO:0005198">
    <property type="term" value="F:structural molecule activity"/>
    <property type="evidence" value="ECO:0007669"/>
    <property type="project" value="InterPro"/>
</dbReference>
<dbReference type="EMBL" id="JAXCGZ010011433">
    <property type="protein sequence ID" value="KAK7074840.1"/>
    <property type="molecule type" value="Genomic_DNA"/>
</dbReference>
<dbReference type="AlphaFoldDB" id="A0AAN8X9W1"/>
<keyword evidence="7" id="KW-0968">Cytoplasmic vesicle</keyword>
<dbReference type="Pfam" id="PF13838">
    <property type="entry name" value="Clathrin_H_link"/>
    <property type="match status" value="1"/>
</dbReference>
<dbReference type="InterPro" id="IPR000547">
    <property type="entry name" value="Clathrin_H-chain/VPS_repeat"/>
</dbReference>
<evidence type="ECO:0000256" key="1">
    <source>
        <dbReference type="ARBA" id="ARBA00004180"/>
    </source>
</evidence>
<dbReference type="GO" id="GO:0071439">
    <property type="term" value="C:clathrin complex"/>
    <property type="evidence" value="ECO:0007669"/>
    <property type="project" value="InterPro"/>
</dbReference>
<evidence type="ECO:0000259" key="9">
    <source>
        <dbReference type="Pfam" id="PF09268"/>
    </source>
</evidence>
<proteinExistence type="inferred from homology"/>
<dbReference type="Pfam" id="PF01394">
    <property type="entry name" value="Clathrin_propel"/>
    <property type="match status" value="5"/>
</dbReference>
<feature type="non-terminal residue" evidence="10">
    <location>
        <position position="905"/>
    </location>
</feature>
<evidence type="ECO:0000313" key="10">
    <source>
        <dbReference type="EMBL" id="KAK7074840.1"/>
    </source>
</evidence>
<organism evidence="10 11">
    <name type="scientific">Halocaridina rubra</name>
    <name type="common">Hawaiian red shrimp</name>
    <dbReference type="NCBI Taxonomy" id="373956"/>
    <lineage>
        <taxon>Eukaryota</taxon>
        <taxon>Metazoa</taxon>
        <taxon>Ecdysozoa</taxon>
        <taxon>Arthropoda</taxon>
        <taxon>Crustacea</taxon>
        <taxon>Multicrustacea</taxon>
        <taxon>Malacostraca</taxon>
        <taxon>Eumalacostraca</taxon>
        <taxon>Eucarida</taxon>
        <taxon>Decapoda</taxon>
        <taxon>Pleocyemata</taxon>
        <taxon>Caridea</taxon>
        <taxon>Atyoidea</taxon>
        <taxon>Atyidae</taxon>
        <taxon>Halocaridina</taxon>
    </lineage>
</organism>
<comment type="subcellular location">
    <subcellularLocation>
        <location evidence="1">Cytoplasmic vesicle membrane</location>
        <topology evidence="1">Peripheral membrane protein</topology>
        <orientation evidence="1">Cytoplasmic side</orientation>
    </subcellularLocation>
    <subcellularLocation>
        <location evidence="2">Membrane</location>
        <location evidence="2">Coated pit</location>
        <topology evidence="2">Peripheral membrane protein</topology>
        <orientation evidence="2">Cytoplasmic side</orientation>
    </subcellularLocation>
</comment>
<evidence type="ECO:0000256" key="8">
    <source>
        <dbReference type="PROSITE-ProRule" id="PRU01006"/>
    </source>
</evidence>
<sequence>MSQALPIRFQEHLQLTNVGIQTSNIGFNTLTMESDKFICVREKVGETAQVVIIDMADPTNPIRRPISGDSAIMNPASKVIALKAQKTLQIFNIEMKTKIKAHTMDTEIQFWKWITSNKLALVTETAVYHWSMDGDAQPLKMFDRHSSLNGCQIINYRTDTKQNWLLLIGISAQQNRVVGFMQLYSMERKASQPIEGHAAGFTTFKMEGNPEMSTLFCFAVRNAQGGKLHIIEVGAPAAGNQPFTKKNMDVFFPPEAQNDFPVAMQVSSKHDVIYLITKYGYVHLYDIESGTCIFMNRISGDTIFVTAPHEPSSGIIGVNRKGQVLSVSVDEENIIPYITNVLQNPDLALRIATRNNLAGAEDLFVRKFNTLFQNGQYSEAAKVAANAPKGVLRTPQTIQRFQQVTAQQGQTSPLLQYFGILLDQSHLNKFESLELCRPVLAQGRKNLLEKWLKEDKLECSEELGDLVKQADPTLALSVYLRANVPNKVIQCFAETGQFQKIVLYAKKVGYTPDYIFLLRNVMRVNPEQGLAFAQMLVQDDEPMADVNQIVDIFLESNLIQQCTAFLLDALKNNRPTEGPLQTRLLEMNLMSAPQVADAILGNQMFTHYDRAHIAQLCEKAGLLQRALEHYTDMYDIKRAVVHTQLLNPEWLVNYFGSLSVEDSLECLKAMLTANLRQNLQIVVQIATKYHEQLTTNALIDLFESFKSFEGLFYFLGSIVNFSQESEVHFKYIQAACKTGQIKEVERICRESNCYNPERVKNFLKEAKLTDQLPLIIVCDRFDFVHDLVLYLYRNNLQKYIEIYVQKVNPSRLPVVIGGLLDVDCAEDVIKQLIMVVRGQFSTDELVEEVEKRNRLKLLLSWLESRIHEGVTEPATHNAIAKIYIDSNNNPERFLKENPHYDSKVV</sequence>
<feature type="repeat" description="CHCR" evidence="8">
    <location>
        <begin position="686"/>
        <end position="828"/>
    </location>
</feature>
<dbReference type="PROSITE" id="PS50236">
    <property type="entry name" value="CHCR"/>
    <property type="match status" value="3"/>
</dbReference>
<dbReference type="GO" id="GO:0016050">
    <property type="term" value="P:vesicle organization"/>
    <property type="evidence" value="ECO:0007669"/>
    <property type="project" value="UniProtKB-ARBA"/>
</dbReference>
<dbReference type="SUPFAM" id="SSF50989">
    <property type="entry name" value="Clathrin heavy-chain terminal domain"/>
    <property type="match status" value="1"/>
</dbReference>
<dbReference type="GO" id="GO:0045334">
    <property type="term" value="C:clathrin-coated endocytic vesicle"/>
    <property type="evidence" value="ECO:0007669"/>
    <property type="project" value="TreeGrafter"/>
</dbReference>
<keyword evidence="6" id="KW-0168">Coated pit</keyword>
<dbReference type="FunFam" id="2.130.10.110:FF:000001">
    <property type="entry name" value="Clathrin heavy chain"/>
    <property type="match status" value="1"/>
</dbReference>
<dbReference type="GO" id="GO:0030130">
    <property type="term" value="C:clathrin coat of trans-Golgi network vesicle"/>
    <property type="evidence" value="ECO:0007669"/>
    <property type="project" value="InterPro"/>
</dbReference>